<reference evidence="8" key="1">
    <citation type="submission" date="2018-05" db="EMBL/GenBank/DDBJ databases">
        <authorList>
            <person name="Lanie J.A."/>
            <person name="Ng W.-L."/>
            <person name="Kazmierczak K.M."/>
            <person name="Andrzejewski T.M."/>
            <person name="Davidsen T.M."/>
            <person name="Wayne K.J."/>
            <person name="Tettelin H."/>
            <person name="Glass J.I."/>
            <person name="Rusch D."/>
            <person name="Podicherti R."/>
            <person name="Tsui H.-C.T."/>
            <person name="Winkler M.E."/>
        </authorList>
    </citation>
    <scope>NUCLEOTIDE SEQUENCE</scope>
</reference>
<feature type="transmembrane region" description="Helical" evidence="7">
    <location>
        <begin position="141"/>
        <end position="163"/>
    </location>
</feature>
<organism evidence="8">
    <name type="scientific">marine metagenome</name>
    <dbReference type="NCBI Taxonomy" id="408172"/>
    <lineage>
        <taxon>unclassified sequences</taxon>
        <taxon>metagenomes</taxon>
        <taxon>ecological metagenomes</taxon>
    </lineage>
</organism>
<dbReference type="Gene3D" id="1.20.1250.20">
    <property type="entry name" value="MFS general substrate transporter like domains"/>
    <property type="match status" value="1"/>
</dbReference>
<name>A0A381PUC3_9ZZZZ</name>
<feature type="transmembrane region" description="Helical" evidence="7">
    <location>
        <begin position="361"/>
        <end position="384"/>
    </location>
</feature>
<feature type="transmembrane region" description="Helical" evidence="7">
    <location>
        <begin position="396"/>
        <end position="419"/>
    </location>
</feature>
<keyword evidence="6 7" id="KW-0472">Membrane</keyword>
<evidence type="ECO:0008006" key="9">
    <source>
        <dbReference type="Google" id="ProtNLM"/>
    </source>
</evidence>
<evidence type="ECO:0000256" key="6">
    <source>
        <dbReference type="ARBA" id="ARBA00023136"/>
    </source>
</evidence>
<feature type="transmembrane region" description="Helical" evidence="7">
    <location>
        <begin position="108"/>
        <end position="134"/>
    </location>
</feature>
<feature type="transmembrane region" description="Helical" evidence="7">
    <location>
        <begin position="83"/>
        <end position="102"/>
    </location>
</feature>
<keyword evidence="5 7" id="KW-1133">Transmembrane helix</keyword>
<feature type="transmembrane region" description="Helical" evidence="7">
    <location>
        <begin position="175"/>
        <end position="193"/>
    </location>
</feature>
<keyword evidence="3" id="KW-0813">Transport</keyword>
<feature type="transmembrane region" description="Helical" evidence="7">
    <location>
        <begin position="57"/>
        <end position="76"/>
    </location>
</feature>
<dbReference type="EMBL" id="UINC01001082">
    <property type="protein sequence ID" value="SUZ70118.1"/>
    <property type="molecule type" value="Genomic_DNA"/>
</dbReference>
<dbReference type="PANTHER" id="PTHR23514">
    <property type="entry name" value="BYPASS OF STOP CODON PROTEIN 6"/>
    <property type="match status" value="1"/>
</dbReference>
<feature type="transmembrane region" description="Helical" evidence="7">
    <location>
        <begin position="310"/>
        <end position="331"/>
    </location>
</feature>
<dbReference type="InterPro" id="IPR051788">
    <property type="entry name" value="MFS_Transporter"/>
</dbReference>
<accession>A0A381PUC3</accession>
<proteinExistence type="inferred from homology"/>
<feature type="transmembrane region" description="Helical" evidence="7">
    <location>
        <begin position="272"/>
        <end position="290"/>
    </location>
</feature>
<comment type="similarity">
    <text evidence="2">Belongs to the major facilitator superfamily.</text>
</comment>
<dbReference type="InterPro" id="IPR011701">
    <property type="entry name" value="MFS"/>
</dbReference>
<dbReference type="GO" id="GO:0022857">
    <property type="term" value="F:transmembrane transporter activity"/>
    <property type="evidence" value="ECO:0007669"/>
    <property type="project" value="InterPro"/>
</dbReference>
<evidence type="ECO:0000256" key="7">
    <source>
        <dbReference type="SAM" id="Phobius"/>
    </source>
</evidence>
<gene>
    <name evidence="8" type="ORF">METZ01_LOCUS22972</name>
</gene>
<comment type="subcellular location">
    <subcellularLocation>
        <location evidence="1">Endomembrane system</location>
        <topology evidence="1">Multi-pass membrane protein</topology>
    </subcellularLocation>
</comment>
<feature type="transmembrane region" description="Helical" evidence="7">
    <location>
        <begin position="488"/>
        <end position="510"/>
    </location>
</feature>
<dbReference type="AlphaFoldDB" id="A0A381PUC3"/>
<sequence>METVVHAGDLSDSEKRTLFWASFLSLTAAGFGFAFRVAQGGVYGAELGLTNHQIGQVFGASLWPIAIAMIGFSLVVDRTGYKWPMYGAFLLQGISGVGTYFATGYGSLYLFALCAGLGHGIVEAVINPICAAVYPKEKTKWLTILHAAWPAGHVFGTLIIIGADSFGGGLSWKTHALWILIPAILYARMYGRCKFPVDQRVQAGVPYIEMLRQVGFLSAFLATFLVIYEIGNQADQLTGWMKPESWFNISLGLGAVVGLVFGFMVKSVGRPLFFLLCLLMIPLATAELGTDQWIKKLMTPVLEGKDFNPALALVFSAAIMLVLRVFAGGILKFFSPPGLLCISGVFSAVGLWWLSGATGAAVFLAFVLYALGQTYYWPCVLGFTSERYPQGGALTLNTVSAIGLMSAGIIGGQLLGVAFDKSIHESVNVEAPALVQASAQEKSFLGMSHDAIIPEAKDTYLAGLTDQAERTRIEDAYAEADEQAGRDVLAYAVRFPAILMVVFGLIALWFRKRGGYKPIELSGVEPAPSQR</sequence>
<keyword evidence="4 7" id="KW-0812">Transmembrane</keyword>
<feature type="transmembrane region" description="Helical" evidence="7">
    <location>
        <begin position="246"/>
        <end position="265"/>
    </location>
</feature>
<feature type="transmembrane region" description="Helical" evidence="7">
    <location>
        <begin position="18"/>
        <end position="37"/>
    </location>
</feature>
<evidence type="ECO:0000256" key="5">
    <source>
        <dbReference type="ARBA" id="ARBA00022989"/>
    </source>
</evidence>
<dbReference type="SUPFAM" id="SSF103473">
    <property type="entry name" value="MFS general substrate transporter"/>
    <property type="match status" value="1"/>
</dbReference>
<dbReference type="PANTHER" id="PTHR23514:SF3">
    <property type="entry name" value="BYPASS OF STOP CODON PROTEIN 6"/>
    <property type="match status" value="1"/>
</dbReference>
<evidence type="ECO:0000256" key="1">
    <source>
        <dbReference type="ARBA" id="ARBA00004127"/>
    </source>
</evidence>
<dbReference type="InterPro" id="IPR036259">
    <property type="entry name" value="MFS_trans_sf"/>
</dbReference>
<dbReference type="Pfam" id="PF07690">
    <property type="entry name" value="MFS_1"/>
    <property type="match status" value="1"/>
</dbReference>
<protein>
    <recommendedName>
        <fullName evidence="9">Major facilitator superfamily (MFS) profile domain-containing protein</fullName>
    </recommendedName>
</protein>
<dbReference type="GO" id="GO:0012505">
    <property type="term" value="C:endomembrane system"/>
    <property type="evidence" value="ECO:0007669"/>
    <property type="project" value="UniProtKB-SubCell"/>
</dbReference>
<feature type="transmembrane region" description="Helical" evidence="7">
    <location>
        <begin position="338"/>
        <end position="355"/>
    </location>
</feature>
<evidence type="ECO:0000256" key="3">
    <source>
        <dbReference type="ARBA" id="ARBA00022448"/>
    </source>
</evidence>
<feature type="transmembrane region" description="Helical" evidence="7">
    <location>
        <begin position="214"/>
        <end position="231"/>
    </location>
</feature>
<evidence type="ECO:0000256" key="4">
    <source>
        <dbReference type="ARBA" id="ARBA00022692"/>
    </source>
</evidence>
<evidence type="ECO:0000313" key="8">
    <source>
        <dbReference type="EMBL" id="SUZ70118.1"/>
    </source>
</evidence>
<evidence type="ECO:0000256" key="2">
    <source>
        <dbReference type="ARBA" id="ARBA00008335"/>
    </source>
</evidence>
<dbReference type="GO" id="GO:0016020">
    <property type="term" value="C:membrane"/>
    <property type="evidence" value="ECO:0007669"/>
    <property type="project" value="TreeGrafter"/>
</dbReference>